<comment type="domain">
    <text evidence="33">Some of the most genetically diverse regions of the viral genome are present in Env. They are called variable regions 1 through 5 (V1 through V5). Coreceptor usage of gp120 is determined mainly by the primary structure of the third variable region (V3) in the outer domain of gp120. The sequence of V3 determines which coreceptor, CCR5 and/or CXCR4 (corresponding to R5/macrophage, X4/T cell and R5X4/T cell and macrophage tropism), is used to trigger the fusion potential of the Env complex, and hence which cells the virus can infect. Binding to CCR5 involves a region adjacent in addition to V3.</text>
</comment>
<dbReference type="GO" id="GO:0016020">
    <property type="term" value="C:membrane"/>
    <property type="evidence" value="ECO:0007669"/>
    <property type="project" value="UniProtKB-UniRule"/>
</dbReference>
<keyword evidence="14 33" id="KW-0812">Transmembrane</keyword>
<dbReference type="GO" id="GO:0020002">
    <property type="term" value="C:host cell plasma membrane"/>
    <property type="evidence" value="ECO:0007669"/>
    <property type="project" value="UniProtKB-SubCell"/>
</dbReference>
<comment type="PTM">
    <text evidence="33">Highly glycosylated by host. The high number of glycan on the protein is reffered to as 'glycan shield' because it contributes to hide protein sequence from adaptive immune system.</text>
</comment>
<feature type="chain" id="PRO_5023299523" description="Transmembrane protein gp41" evidence="33">
    <location>
        <begin position="513"/>
        <end position="858"/>
    </location>
</feature>
<dbReference type="HAMAP" id="MF_04083">
    <property type="entry name" value="HIV_ENV"/>
    <property type="match status" value="1"/>
</dbReference>
<organism evidence="38">
    <name type="scientific">Human immunodeficiency virus type 1</name>
    <name type="common">HIV-1</name>
    <dbReference type="NCBI Taxonomy" id="11676"/>
    <lineage>
        <taxon>Viruses</taxon>
        <taxon>Riboviria</taxon>
        <taxon>Pararnavirae</taxon>
        <taxon>Artverviricota</taxon>
        <taxon>Revtraviricetes</taxon>
        <taxon>Ortervirales</taxon>
        <taxon>Retroviridae</taxon>
        <taxon>Orthoretrovirinae</taxon>
        <taxon>Lentivirus</taxon>
        <taxon>Lentivirus humimdef1</taxon>
    </lineage>
</organism>
<feature type="coiled-coil region" evidence="33">
    <location>
        <begin position="635"/>
        <end position="669"/>
    </location>
</feature>
<keyword evidence="16 33" id="KW-0732">Signal</keyword>
<evidence type="ECO:0000256" key="16">
    <source>
        <dbReference type="ARBA" id="ARBA00022729"/>
    </source>
</evidence>
<comment type="subcellular location">
    <subcellularLocation>
        <location evidence="3">Host cell membrane</location>
        <topology evidence="3">Peripheral membrane protein</topology>
    </subcellularLocation>
    <subcellularLocation>
        <location evidence="1">Host cell membrane</location>
        <topology evidence="1">Single-pass type I membrane protein</topology>
    </subcellularLocation>
    <subcellularLocation>
        <location evidence="2">Host endosome membrane</location>
        <topology evidence="2">Peripheral membrane protein</topology>
    </subcellularLocation>
    <subcellularLocation>
        <location evidence="5">Host endosome membrane</location>
        <topology evidence="5">Single-pass type I membrane protein</topology>
    </subcellularLocation>
    <subcellularLocation>
        <location evidence="6">Virion membrane</location>
        <topology evidence="6">Peripheral membrane protein</topology>
    </subcellularLocation>
    <subcellularLocation>
        <location evidence="4">Virion membrane</location>
        <topology evidence="4">Single-pass type I membrane protein</topology>
    </subcellularLocation>
</comment>
<feature type="site" description="Cleavage; by host furin" evidence="33">
    <location>
        <begin position="512"/>
        <end position="513"/>
    </location>
</feature>
<comment type="miscellaneous">
    <text evidence="33">HIV-1 lineages are divided in three main groups, M (for Major), O (for Outlier), and N (for New, or Non-M, Non-O). The vast majority of strains found worldwide belong to the group M. Group O seems to be endemic to and largely confined to Cameroon and neighboring countries in West Central Africa, where these viruses represent a small minority of HIV-1 strains. The group N is represented by a limited number of isolates from Cameroonian persons. The group M is further subdivided in 9 clades or subtypes (A to D, F to H, J and K).</text>
</comment>
<dbReference type="GO" id="GO:0039654">
    <property type="term" value="P:fusion of virus membrane with host endosome membrane"/>
    <property type="evidence" value="ECO:0007669"/>
    <property type="project" value="UniProtKB-UniRule"/>
</dbReference>
<evidence type="ECO:0000256" key="4">
    <source>
        <dbReference type="ARBA" id="ARBA00004563"/>
    </source>
</evidence>
<dbReference type="Gene3D" id="1.20.5.490">
    <property type="entry name" value="Single helix bin"/>
    <property type="match status" value="1"/>
</dbReference>
<evidence type="ECO:0000256" key="14">
    <source>
        <dbReference type="ARBA" id="ARBA00022692"/>
    </source>
</evidence>
<dbReference type="FunFam" id="1.10.287.210:FF:000001">
    <property type="entry name" value="Envelope glycoprotein gp160"/>
    <property type="match status" value="1"/>
</dbReference>
<keyword evidence="28 33" id="KW-0325">Glycoprotein</keyword>
<keyword evidence="13 33" id="KW-0165">Cleavage on pair of basic residues</keyword>
<keyword evidence="18 33" id="KW-0946">Virion</keyword>
<feature type="disulfide bond" evidence="33">
    <location>
        <begin position="230"/>
        <end position="241"/>
    </location>
</feature>
<reference evidence="38" key="1">
    <citation type="submission" date="2018-07" db="EMBL/GenBank/DDBJ databases">
        <title>Next-generation sequencing of HIV-1 Single Genome Amplicons.</title>
        <authorList>
            <person name="Kijak G.H."/>
            <person name="Sanders-Buell E.E."/>
            <person name="Pham P."/>
            <person name="Haribolick E.A."/>
            <person name="Oropeza C."/>
            <person name="O'Sullivan A.M."/>
            <person name="Bose M."/>
            <person name="Beckett C.G."/>
            <person name="Milazzo M."/>
            <person name="Robb M.L."/>
            <person name="Peel S.A."/>
            <person name="Scott P.T."/>
            <person name="Michael N.L."/>
            <person name="Armstrong A.W."/>
            <person name="Kim J.H."/>
            <person name="Brett-Major D.M."/>
            <person name="Tovanabutra S."/>
        </authorList>
    </citation>
    <scope>NUCLEOTIDE SEQUENCE</scope>
    <source>
        <strain evidence="38">314_Fe01SbNE81IX40b</strain>
    </source>
</reference>
<dbReference type="GO" id="GO:0055036">
    <property type="term" value="C:virion membrane"/>
    <property type="evidence" value="ECO:0007669"/>
    <property type="project" value="UniProtKB-SubCell"/>
</dbReference>
<feature type="topological domain" description="Cytoplasmic" evidence="33">
    <location>
        <begin position="708"/>
        <end position="858"/>
    </location>
</feature>
<name>A0A510B979_HV1</name>
<evidence type="ECO:0000256" key="20">
    <source>
        <dbReference type="ARBA" id="ARBA00022879"/>
    </source>
</evidence>
<keyword evidence="30 33" id="KW-0449">Lipoprotein</keyword>
<keyword evidence="12 33" id="KW-1162">Viral penetration into host cytoplasm</keyword>
<evidence type="ECO:0000259" key="36">
    <source>
        <dbReference type="Pfam" id="PF00516"/>
    </source>
</evidence>
<dbReference type="InterPro" id="IPR037527">
    <property type="entry name" value="Gp160"/>
</dbReference>
<dbReference type="FunFam" id="1.20.5.490:FF:000001">
    <property type="entry name" value="Envelope glycoprotein gp160"/>
    <property type="match status" value="1"/>
</dbReference>
<feature type="lipid moiety-binding region" description="S-palmitoyl cysteine; by host" evidence="33">
    <location>
        <position position="766"/>
    </location>
</feature>
<comment type="function">
    <text evidence="33">Envelope glycoprotein gp160: Oligomerizes in the host endoplasmic reticulum into predominantly trimers. In a second time, gp160 transits in the host Golgi, where glycosylation is completed. The precursor is then proteolytically cleaved in the trans-Golgi and thereby activated by cellular furin or furin-like proteases to produce gp120 and gp41.</text>
</comment>
<evidence type="ECO:0000256" key="34">
    <source>
        <dbReference type="RuleBase" id="RU363095"/>
    </source>
</evidence>
<dbReference type="Gene3D" id="1.10.287.210">
    <property type="match status" value="1"/>
</dbReference>
<keyword evidence="11 33" id="KW-0945">Host-virus interaction</keyword>
<dbReference type="Pfam" id="PF00517">
    <property type="entry name" value="GP41"/>
    <property type="match status" value="1"/>
</dbReference>
<comment type="caution">
    <text evidence="33">Lacks conserved residue(s) required for the propagation of feature annotation.</text>
</comment>
<keyword evidence="8 33" id="KW-1170">Fusion of virus membrane with host endosomal membrane</keyword>
<keyword evidence="25 33" id="KW-0472">Membrane</keyword>
<evidence type="ECO:0000256" key="12">
    <source>
        <dbReference type="ARBA" id="ARBA00022595"/>
    </source>
</evidence>
<comment type="domain">
    <text evidence="33">The membrane proximal external region (MPER) present in gp41 is a tryptophan-rich region recognized by the antibodies 2F5, Z13, and 4E10. MPER seems to play a role in fusion.</text>
</comment>
<sequence length="858" mass="97180">MRVKGTRMSWQHLLRWGIMLLGILMICSAAENLWVTVYYGVPVWKEATTTLFCASDSKAYDTEAHNVWATHACVPTDPNPQEVELENVTEDFNMWKNDMVEQMHEDIISLWDQSLKPCVKLTPLCVTLNCTDINTNSTNNSTNNSSATVIEKGEIKNCSFNITTSMKDKMQQAYATFYRLDVEPIDSTNNSSYRLISCNTSVITQACPKVSFEPIPIHYCAPAGFAILKCNNKTFDGKGPCNNVSTVQCTHGIRPVVSTQLLLNGSLAEEEVVIRSDNFSNSAKTIIVQLKKAVKINCTRPNNNTRKSIHIGPGRAYFRTGDIIGDIRQAHCNISRAEWNNTLKEVVRKLRKQFENKTIVFNHSSGGDIEIVTHSFNCGGEFFYCNTTKLFSSTWHNETNSTLNDPENSNNDTITLPCRIKQFINMWQEVGKAMYAPPIQGLINCSSNITGLLLVRDGGGNDTRDNETFRPGGGNMKDNWRSELYKYKVVKIEPLGVAPTKAKRRVVQREKRAVGIGAMFLGFLGAAGSTMGAASITLTVQARQLLSGIVQQQNNLLRAIEAQQHLLQLTVWGIKQLRARVLAVERYLRDQQLLGIWGCSGKLICTTAVPWNTSWSSGTNLSQIWDNMTWMQWEKAISNYTEEIYKLIEQSQIQQEKNEQELLELDKWASLWNWFDISNWLWYIKIFIMIVGGLIGLRIVFTVLSIVNRVRQGYSPISLQTRFPAQRGPDRPGGIEEEGGDRDRDRSKTLVDGFLAIIWVDLRSLCLFSYHRLRDLLLIVARIVELLGRRGWEILKYWWSLLQYWSQEIKNSAVSLPNAIAIAVGAGTDRIIEIIQRTFRAICNIPTRIRQGFERALL</sequence>
<feature type="region of interest" description="Immunosuppression" evidence="33">
    <location>
        <begin position="575"/>
        <end position="593"/>
    </location>
</feature>
<dbReference type="GO" id="GO:0019062">
    <property type="term" value="P:virion attachment to host cell"/>
    <property type="evidence" value="ECO:0007669"/>
    <property type="project" value="UniProtKB-UniRule"/>
</dbReference>
<evidence type="ECO:0000256" key="1">
    <source>
        <dbReference type="ARBA" id="ARBA00004402"/>
    </source>
</evidence>
<feature type="region of interest" description="Disordered" evidence="35">
    <location>
        <begin position="722"/>
        <end position="745"/>
    </location>
</feature>
<keyword evidence="22 33" id="KW-1133">Transmembrane helix</keyword>
<keyword evidence="29 33" id="KW-0899">Viral immunoevasion</keyword>
<keyword evidence="21 33" id="KW-1164">Virus endocytosis by host</keyword>
<evidence type="ECO:0000256" key="21">
    <source>
        <dbReference type="ARBA" id="ARBA00022890"/>
    </source>
</evidence>
<evidence type="ECO:0000256" key="13">
    <source>
        <dbReference type="ARBA" id="ARBA00022685"/>
    </source>
</evidence>
<dbReference type="GO" id="GO:0075512">
    <property type="term" value="P:clathrin-dependent endocytosis of virus by host cell"/>
    <property type="evidence" value="ECO:0007669"/>
    <property type="project" value="UniProtKB-UniRule"/>
</dbReference>
<dbReference type="InterPro" id="IPR036377">
    <property type="entry name" value="Gp120_core_sf"/>
</dbReference>
<evidence type="ECO:0000256" key="33">
    <source>
        <dbReference type="HAMAP-Rule" id="MF_04083"/>
    </source>
</evidence>
<feature type="region of interest" description="MPER; binding to GalCer" evidence="33">
    <location>
        <begin position="664"/>
        <end position="685"/>
    </location>
</feature>
<keyword evidence="20 33" id="KW-0261">Viral envelope protein</keyword>
<feature type="domain" description="Human immunodeficiency virus 1 envelope glycoprotein Gp120" evidence="36">
    <location>
        <begin position="33"/>
        <end position="512"/>
    </location>
</feature>
<feature type="disulfide bond" evidence="33">
    <location>
        <begin position="220"/>
        <end position="249"/>
    </location>
</feature>
<evidence type="ECO:0000256" key="11">
    <source>
        <dbReference type="ARBA" id="ARBA00022581"/>
    </source>
</evidence>
<evidence type="ECO:0000256" key="2">
    <source>
        <dbReference type="ARBA" id="ARBA00004433"/>
    </source>
</evidence>
<comment type="PTM">
    <text evidence="33">Specific enzymatic cleavages in vivo yield mature proteins. Envelope glycoproteins are synthesized as a inactive precursor that is heavily N-glycosylated and processed likely by host cell furin in the Golgi to yield the mature SU and TM proteins. The cleavage site between SU and TM requires the minimal sequence [KR]-X-[KR]-R. About 2 of the 9 disulfide bonds of gp41 are reduced by P4HB/PDI, following binding to CD4 receptor.</text>
</comment>
<evidence type="ECO:0000256" key="32">
    <source>
        <dbReference type="ARBA" id="ARBA00062028"/>
    </source>
</evidence>
<feature type="disulfide bond" evidence="33">
    <location>
        <begin position="385"/>
        <end position="418"/>
    </location>
</feature>
<comment type="domain">
    <text evidence="33 34">The 17 amino acids long immunosuppressive region is present in many retroviral envelope proteins. Synthetic peptides derived from this relatively conserved sequence inhibit immune function in vitro and in vivo.</text>
</comment>
<comment type="function">
    <text evidence="33">Transmembrane protein gp41: Acts as a class I viral fusion protein. Under the current model, the protein has at least 3 conformational states: pre-fusion native state, pre-hairpin intermediate state, and post-fusion hairpin state. During fusion of viral and target intracellular membranes, the coiled coil regions (heptad repeats) assume a trimer-of-hairpins structure, positioning the fusion peptide in close proximity to the C-terminal region of the ectodomain. The formation of this structure appears to drive apposition and subsequent fusion of viral and target cell membranes. Complete fusion occurs in host cell endosomes and is dynamin-dependent, however some lipid transfer might occur at the plasma membrane. The virus undergoes clathrin-dependent internalization long before endosomal fusion, thus minimizing the surface exposure of conserved viral epitopes during fusion and reducing the efficacy of inhibitors targeting these epitopes. Membranes fusion leads to delivery of the nucleocapsid into the cytoplasm.</text>
</comment>
<evidence type="ECO:0000256" key="35">
    <source>
        <dbReference type="SAM" id="MobiDB-lite"/>
    </source>
</evidence>
<evidence type="ECO:0000256" key="31">
    <source>
        <dbReference type="ARBA" id="ARBA00023296"/>
    </source>
</evidence>
<dbReference type="InterPro" id="IPR000328">
    <property type="entry name" value="GP41-like"/>
</dbReference>
<evidence type="ECO:0000256" key="28">
    <source>
        <dbReference type="ARBA" id="ARBA00023180"/>
    </source>
</evidence>
<keyword evidence="15 33" id="KW-0053">Apoptosis</keyword>
<dbReference type="GO" id="GO:0044175">
    <property type="term" value="C:host cell endosome membrane"/>
    <property type="evidence" value="ECO:0007669"/>
    <property type="project" value="UniProtKB-SubCell"/>
</dbReference>
<dbReference type="GO" id="GO:0019031">
    <property type="term" value="C:viral envelope"/>
    <property type="evidence" value="ECO:0007669"/>
    <property type="project" value="UniProtKB-KW"/>
</dbReference>
<dbReference type="InterPro" id="IPR000777">
    <property type="entry name" value="HIV1_Gp120"/>
</dbReference>
<evidence type="ECO:0000256" key="30">
    <source>
        <dbReference type="ARBA" id="ARBA00023288"/>
    </source>
</evidence>
<feature type="domain" description="Retroviral envelope protein GP41-like" evidence="37">
    <location>
        <begin position="531"/>
        <end position="720"/>
    </location>
</feature>
<comment type="domain">
    <text evidence="33">The YXXL motif is involved in determining the exact site of viral release at the surface of infected mononuclear cells and promotes endocytosis. YXXL and di-leucine endocytosis motifs interact directly or indirectly with the clathrin adapter complexes, opperate independently, and their activities are not additive.</text>
</comment>
<keyword evidence="24 33" id="KW-0175">Coiled coil</keyword>
<evidence type="ECO:0000256" key="22">
    <source>
        <dbReference type="ARBA" id="ARBA00022989"/>
    </source>
</evidence>
<feature type="region of interest" description="CD4-binding loop" evidence="33">
    <location>
        <begin position="364"/>
        <end position="374"/>
    </location>
</feature>
<dbReference type="GO" id="GO:0019082">
    <property type="term" value="P:viral protein processing"/>
    <property type="evidence" value="ECO:0007669"/>
    <property type="project" value="UniProtKB-UniRule"/>
</dbReference>
<evidence type="ECO:0000256" key="19">
    <source>
        <dbReference type="ARBA" id="ARBA00022870"/>
    </source>
</evidence>
<dbReference type="FunFam" id="2.170.40.20:FF:000001">
    <property type="entry name" value="Envelope glycoprotein gp160"/>
    <property type="match status" value="1"/>
</dbReference>
<feature type="disulfide bond" evidence="33">
    <location>
        <begin position="599"/>
        <end position="605"/>
    </location>
</feature>
<comment type="function">
    <text evidence="33">Surface protein gp120: Attaches the virus to the host lymphoid cell by binding to the primary receptor CD4. This interaction induces a structural rearrangement creating a high affinity binding site for a chemokine coreceptor like CXCR4 and/or CCR5. Acts as a ligand for CD209/DC-SIGN and CLEC4M/DC-SIGNR, which are respectively found on dendritic cells (DCs), and on endothelial cells of liver sinusoids and lymph node sinuses. These interactions allow capture of viral particles at mucosal surfaces by these cells and subsequent transmission to permissive cells. HIV subverts the migration properties of dendritic cells to gain access to CD4+ T-cells in lymph nodes. Virus transmission to permissive T-cells occurs either in trans (without DCs infection, through viral capture and transmission), or in cis (following DCs productive infection, through the usual CD4-gp120 interaction), thereby inducing a robust infection. In trans infection, bound virions remain infectious over days and it is proposed that they are not degraded, but protected in non-lysosomal acidic organelles within the DCs close to the cell membrane thus contributing to the viral infectious potential during DCs' migration from the periphery to the lymphoid tissues. On arrival at lymphoid tissues, intact virions recycle back to DCs' cell surface allowing virus transmission to CD4+ T-cells.</text>
</comment>
<evidence type="ECO:0000256" key="6">
    <source>
        <dbReference type="ARBA" id="ARBA00004650"/>
    </source>
</evidence>
<evidence type="ECO:0000256" key="9">
    <source>
        <dbReference type="ARBA" id="ARBA00022511"/>
    </source>
</evidence>
<dbReference type="GO" id="GO:1903908">
    <property type="term" value="P:positive regulation of plasma membrane raft polarization"/>
    <property type="evidence" value="ECO:0007669"/>
    <property type="project" value="UniProtKB-UniRule"/>
</dbReference>
<evidence type="ECO:0000256" key="27">
    <source>
        <dbReference type="ARBA" id="ARBA00023157"/>
    </source>
</evidence>
<gene>
    <name evidence="33 38" type="primary">env</name>
</gene>
<evidence type="ECO:0000256" key="26">
    <source>
        <dbReference type="ARBA" id="ARBA00023139"/>
    </source>
</evidence>
<keyword evidence="19 33" id="KW-1043">Host membrane</keyword>
<evidence type="ECO:0000256" key="17">
    <source>
        <dbReference type="ARBA" id="ARBA00022804"/>
    </source>
</evidence>
<comment type="miscellaneous">
    <text evidence="33">Inhibitors targeting HIV-1 viral envelope proteins are used as antiretroviral drugs. Attachment of virions to the cell surface via non-specific interactions and CD4 binding can be blocked by inhibitors that include cyanovirin-N, cyclotriazadisulfonamide analogs, PRO 2000, TNX 355 and PRO 542. In addition, BMS 806 can block CD4-induced conformational changes. Env interactions with the coreceptor molecules can be targeted by CCR5 antagonists including SCH-D, maraviroc (UK 427857) and aplaviroc (GW 873140), and the CXCR4 antagonist AMD 070. Fusion of viral and cellular membranes can be inhibited by peptides such as enfuvirtide and tifuvirtide (T 1249). Resistance to inhibitors associated with mutations in Env are observed. Most of the time, single mutations confer only a modest reduction in drug susceptibility. Combination of several mutations is usually required to develop a high-level drug resistance.</text>
</comment>
<evidence type="ECO:0000256" key="10">
    <source>
        <dbReference type="ARBA" id="ARBA00022570"/>
    </source>
</evidence>
<keyword evidence="7 33" id="KW-1168">Fusion of virus membrane with host membrane</keyword>
<feature type="chain" id="PRO_5023299522" description="Envelope glycoprotein gp160" evidence="33">
    <location>
        <begin position="32"/>
        <end position="858"/>
    </location>
</feature>
<dbReference type="GO" id="GO:0019064">
    <property type="term" value="P:fusion of virus membrane with host plasma membrane"/>
    <property type="evidence" value="ECO:0007669"/>
    <property type="project" value="UniProtKB-UniRule"/>
</dbReference>
<accession>A0A510B979</accession>
<keyword evidence="17 33" id="KW-1161">Viral attachment to host cell</keyword>
<evidence type="ECO:0000256" key="24">
    <source>
        <dbReference type="ARBA" id="ARBA00023054"/>
    </source>
</evidence>
<dbReference type="GO" id="GO:1903911">
    <property type="term" value="P:positive regulation of receptor clustering"/>
    <property type="evidence" value="ECO:0007669"/>
    <property type="project" value="UniProtKB-UniRule"/>
</dbReference>
<evidence type="ECO:0000313" key="38">
    <source>
        <dbReference type="EMBL" id="AXF94502.1"/>
    </source>
</evidence>
<comment type="subcellular location">
    <molecule>Surface protein gp120</molecule>
    <subcellularLocation>
        <location evidence="33">Virion membrane</location>
        <topology evidence="33">Peripheral membrane protein</topology>
    </subcellularLocation>
    <subcellularLocation>
        <location evidence="33">Host cell membrane</location>
        <topology evidence="33">Peripheral membrane protein</topology>
    </subcellularLocation>
    <subcellularLocation>
        <location evidence="33">Host endosome membrane</location>
        <topology evidence="33">Single-pass type I membrane protein</topology>
    </subcellularLocation>
    <text evidence="33">The surface protein is not anchored to the viral envelope, but associates with the extravirion surface through its binding to TM. It is probably concentrated at the site of budding and incorporated into the virions possibly by contacts between the cytoplasmic tail of Env and the N-terminus of Gag.</text>
</comment>
<feature type="disulfide bond" evidence="33">
    <location>
        <begin position="53"/>
        <end position="73"/>
    </location>
</feature>
<evidence type="ECO:0000256" key="18">
    <source>
        <dbReference type="ARBA" id="ARBA00022844"/>
    </source>
</evidence>
<feature type="short sequence motif" description="Di-leucine internalization motif" evidence="33">
    <location>
        <begin position="857"/>
        <end position="858"/>
    </location>
</feature>
<evidence type="ECO:0000256" key="29">
    <source>
        <dbReference type="ARBA" id="ARBA00023280"/>
    </source>
</evidence>
<evidence type="ECO:0000259" key="37">
    <source>
        <dbReference type="Pfam" id="PF00517"/>
    </source>
</evidence>
<comment type="subunit">
    <text evidence="32">The mature envelope protein (Env) consists of a homotrimer of non-covalently associated gp120-gp41 heterodimers. The resulting complex protrudes from the virus surface as a spike. There seems to be as few as 10 spikes on the average virion. Interacts with host CD4, CCR5 and CXCR4. Gp120 also interacts with the C-type lectins CD209/DC-SIGN and CLEC4M/DC-SIGNR (collectively referred to as DC-SIGN(R)). Gp120 and gp41 interact with GalCer. Gp120 interacts with host ITGA4/ITGB7 complex; on CD4+ T-cells, this interaction results in rapid activation of integrin ITGAL/LFA-1, which facilitates efficient cell-to-cell spreading of HIV-1. Gp120 interacts with cell-associated heparan sulfate; this interaction increases virus infectivity on permissive cells and may be involved in infection of CD4- cells.</text>
</comment>
<dbReference type="SUPFAM" id="SSF58069">
    <property type="entry name" value="Virus ectodomain"/>
    <property type="match status" value="1"/>
</dbReference>
<comment type="domain">
    <text evidence="33">The CD4-binding region is targeted by the antibody b12.</text>
</comment>
<dbReference type="GO" id="GO:0052031">
    <property type="term" value="P:symbiont-mediated perturbation of host defense response"/>
    <property type="evidence" value="ECO:0007669"/>
    <property type="project" value="UniProtKB-UniRule"/>
</dbReference>
<evidence type="ECO:0000256" key="5">
    <source>
        <dbReference type="ARBA" id="ARBA00004578"/>
    </source>
</evidence>
<evidence type="ECO:0000256" key="3">
    <source>
        <dbReference type="ARBA" id="ARBA00004505"/>
    </source>
</evidence>
<feature type="disulfide bond" evidence="33">
    <location>
        <begin position="378"/>
        <end position="445"/>
    </location>
</feature>
<dbReference type="FunFam" id="2.170.40.20:FF:000003">
    <property type="entry name" value="Envelope glycoprotein gp160"/>
    <property type="match status" value="1"/>
</dbReference>
<keyword evidence="31 33" id="KW-1160">Virus entry into host cell</keyword>
<dbReference type="Gene3D" id="2.170.40.20">
    <property type="entry name" value="Human immunodeficiency virus 1, Gp160, envelope glycoprotein"/>
    <property type="match status" value="2"/>
</dbReference>
<evidence type="ECO:0000256" key="7">
    <source>
        <dbReference type="ARBA" id="ARBA00022506"/>
    </source>
</evidence>
<evidence type="ECO:0000256" key="25">
    <source>
        <dbReference type="ARBA" id="ARBA00023136"/>
    </source>
</evidence>
<evidence type="ECO:0000256" key="23">
    <source>
        <dbReference type="ARBA" id="ARBA00023046"/>
    </source>
</evidence>
<organismHost>
    <name type="scientific">Homo sapiens</name>
    <name type="common">Human</name>
    <dbReference type="NCBI Taxonomy" id="9606"/>
</organismHost>
<dbReference type="Pfam" id="PF00516">
    <property type="entry name" value="GP120"/>
    <property type="match status" value="1"/>
</dbReference>
<keyword evidence="23 33" id="KW-1039">Host endosome</keyword>
<dbReference type="CDD" id="cd09909">
    <property type="entry name" value="HIV-1-like_HR1-HR2"/>
    <property type="match status" value="1"/>
</dbReference>
<feature type="transmembrane region" description="Helical" evidence="34">
    <location>
        <begin position="680"/>
        <end position="707"/>
    </location>
</feature>
<keyword evidence="26 33" id="KW-0564">Palmitate</keyword>
<protein>
    <recommendedName>
        <fullName evidence="33">Envelope glycoprotein gp160</fullName>
    </recommendedName>
    <alternativeName>
        <fullName evidence="33">Env polyprotein</fullName>
    </alternativeName>
    <component>
        <recommendedName>
            <fullName evidence="33">Surface protein gp120</fullName>
            <shortName evidence="33">SU</shortName>
        </recommendedName>
        <alternativeName>
            <fullName evidence="33">Glycoprotein 120</fullName>
            <shortName evidence="33">gp120</shortName>
        </alternativeName>
    </component>
    <component>
        <recommendedName>
            <fullName evidence="33">Transmembrane protein gp41</fullName>
            <shortName evidence="33">TM</shortName>
        </recommendedName>
        <alternativeName>
            <fullName evidence="33">Glycoprotein 41</fullName>
            <shortName evidence="33">gp41</shortName>
        </alternativeName>
    </component>
</protein>
<keyword evidence="10 33" id="KW-1165">Clathrin-mediated endocytosis of virus by host</keyword>
<dbReference type="SUPFAM" id="SSF56502">
    <property type="entry name" value="gp120 core"/>
    <property type="match status" value="2"/>
</dbReference>
<feature type="region of interest" description="V4" evidence="33">
    <location>
        <begin position="385"/>
        <end position="418"/>
    </location>
</feature>
<comment type="subcellular location">
    <molecule>Transmembrane protein gp41</molecule>
    <subcellularLocation>
        <location evidence="33">Virion membrane</location>
        <topology evidence="33">Single-pass type I membrane protein</topology>
    </subcellularLocation>
    <subcellularLocation>
        <location evidence="33">Host cell membrane</location>
        <topology evidence="33">Single-pass type I membrane protein</topology>
    </subcellularLocation>
    <subcellularLocation>
        <location evidence="33">Host endosome membrane</location>
        <topology evidence="33">Single-pass type I membrane protein</topology>
    </subcellularLocation>
    <text evidence="33">It is probably concentrated at the site of budding and incorporated into the virions possibly by contacts between the cytoplasmic tail of Env and the N-terminus of Gag.</text>
</comment>
<comment type="PTM">
    <text evidence="33">Palmitoylation of the transmembrane protein and of Env polyprotein (prior to its proteolytic cleavage) is essential for their association with host cell membrane lipid rafts. Palmitoylation is therefore required for envelope trafficking to classical lipid rafts, but not for viral replication.</text>
</comment>
<evidence type="ECO:0000256" key="15">
    <source>
        <dbReference type="ARBA" id="ARBA00022703"/>
    </source>
</evidence>
<keyword evidence="27 33" id="KW-1015">Disulfide bond</keyword>
<feature type="region of interest" description="Fusion peptide" evidence="33">
    <location>
        <begin position="513"/>
        <end position="533"/>
    </location>
</feature>
<comment type="similarity">
    <text evidence="33">Belongs to the HIV-1 env protein family.</text>
</comment>
<keyword evidence="9 33" id="KW-1032">Host cell membrane</keyword>
<dbReference type="GO" id="GO:0005198">
    <property type="term" value="F:structural molecule activity"/>
    <property type="evidence" value="ECO:0007669"/>
    <property type="project" value="UniProtKB-UniRule"/>
</dbReference>
<evidence type="ECO:0000256" key="8">
    <source>
        <dbReference type="ARBA" id="ARBA00022510"/>
    </source>
</evidence>
<comment type="subunit">
    <text evidence="33">The mature envelope protein (Env) consists of a homotrimer of non-covalently associated gp120-gp41 heterodimers. The resulting complex protrudes from the virus surface as a spike. There seems to be as few as 10 spikes on the average virion. Surface protein gp120 interacts with host CD4, CCR5 and CXCR4. Gp120 also interacts with the C-type lectins CD209/DC-SIGN and CLEC4M/DC-SIGNR (collectively referred to as DC-SIGN(R)). Gp120 and gp41 interact with GalCer. Gp120 interacts with host ITGA4/ITGB7 complex; on CD4+ T-cells, this interaction results in rapid activation of integrin ITGAL/LFA-1, which facilitates efficient cell-to-cell spreading of HIV-1. Gp120 interacts with cell-associated heparan sulfate; this interaction increases virus infectivity on permissive cells and may be involved in infection of CD4- cells.</text>
</comment>
<dbReference type="EMBL" id="MH666227">
    <property type="protein sequence ID" value="AXF94502.1"/>
    <property type="molecule type" value="Genomic_DNA"/>
</dbReference>
<proteinExistence type="inferred from homology"/>